<dbReference type="InterPro" id="IPR006050">
    <property type="entry name" value="DNA_photolyase_N"/>
</dbReference>
<dbReference type="InterPro" id="IPR036155">
    <property type="entry name" value="Crypto/Photolyase_N_sf"/>
</dbReference>
<dbReference type="EMBL" id="SNZV01000001">
    <property type="protein sequence ID" value="TDS17417.1"/>
    <property type="molecule type" value="Genomic_DNA"/>
</dbReference>
<dbReference type="GO" id="GO:0003904">
    <property type="term" value="F:deoxyribodipyrimidine photo-lyase activity"/>
    <property type="evidence" value="ECO:0007669"/>
    <property type="project" value="TreeGrafter"/>
</dbReference>
<keyword evidence="4 7" id="KW-0157">Chromophore</keyword>
<evidence type="ECO:0000256" key="4">
    <source>
        <dbReference type="ARBA" id="ARBA00022991"/>
    </source>
</evidence>
<dbReference type="InterPro" id="IPR014729">
    <property type="entry name" value="Rossmann-like_a/b/a_fold"/>
</dbReference>
<evidence type="ECO:0000256" key="5">
    <source>
        <dbReference type="PIRSR" id="PIRSR602081-1"/>
    </source>
</evidence>
<evidence type="ECO:0000256" key="6">
    <source>
        <dbReference type="PIRSR" id="PIRSR602081-2"/>
    </source>
</evidence>
<dbReference type="GO" id="GO:0006950">
    <property type="term" value="P:response to stress"/>
    <property type="evidence" value="ECO:0007669"/>
    <property type="project" value="UniProtKB-ARBA"/>
</dbReference>
<feature type="binding site" evidence="5">
    <location>
        <position position="253"/>
    </location>
    <ligand>
        <name>FAD</name>
        <dbReference type="ChEBI" id="CHEBI:57692"/>
    </ligand>
</feature>
<dbReference type="PROSITE" id="PS00691">
    <property type="entry name" value="DNA_PHOTOLYASES_1_2"/>
    <property type="match status" value="1"/>
</dbReference>
<keyword evidence="3 5" id="KW-0274">FAD</keyword>
<organism evidence="9 10">
    <name type="scientific">Sphingobacterium paludis</name>
    <dbReference type="NCBI Taxonomy" id="1476465"/>
    <lineage>
        <taxon>Bacteria</taxon>
        <taxon>Pseudomonadati</taxon>
        <taxon>Bacteroidota</taxon>
        <taxon>Sphingobacteriia</taxon>
        <taxon>Sphingobacteriales</taxon>
        <taxon>Sphingobacteriaceae</taxon>
        <taxon>Sphingobacterium</taxon>
    </lineage>
</organism>
<feature type="site" description="Electron transfer via tryptophanyl radical" evidence="6">
    <location>
        <position position="363"/>
    </location>
</feature>
<dbReference type="Gene3D" id="3.40.50.620">
    <property type="entry name" value="HUPs"/>
    <property type="match status" value="1"/>
</dbReference>
<feature type="binding site" evidence="5">
    <location>
        <begin position="256"/>
        <end position="263"/>
    </location>
    <ligand>
        <name>FAD</name>
        <dbReference type="ChEBI" id="CHEBI:57692"/>
    </ligand>
</feature>
<feature type="binding site" evidence="5">
    <location>
        <position position="213"/>
    </location>
    <ligand>
        <name>FAD</name>
        <dbReference type="ChEBI" id="CHEBI:57692"/>
    </ligand>
</feature>
<dbReference type="PANTHER" id="PTHR11455:SF9">
    <property type="entry name" value="CRYPTOCHROME CIRCADIAN CLOCK 5 ISOFORM X1"/>
    <property type="match status" value="1"/>
</dbReference>
<comment type="cofactor">
    <cofactor evidence="1">
        <name>(6R)-5,10-methylene-5,6,7,8-tetrahydrofolate</name>
        <dbReference type="ChEBI" id="CHEBI:15636"/>
    </cofactor>
</comment>
<dbReference type="SUPFAM" id="SSF48173">
    <property type="entry name" value="Cryptochrome/photolyase FAD-binding domain"/>
    <property type="match status" value="1"/>
</dbReference>
<evidence type="ECO:0000259" key="8">
    <source>
        <dbReference type="PROSITE" id="PS51645"/>
    </source>
</evidence>
<dbReference type="GO" id="GO:0071949">
    <property type="term" value="F:FAD binding"/>
    <property type="evidence" value="ECO:0007669"/>
    <property type="project" value="TreeGrafter"/>
</dbReference>
<dbReference type="InterPro" id="IPR002081">
    <property type="entry name" value="Cryptochrome/DNA_photolyase_1"/>
</dbReference>
<dbReference type="Proteomes" id="UP000294752">
    <property type="component" value="Unassembled WGS sequence"/>
</dbReference>
<keyword evidence="10" id="KW-1185">Reference proteome</keyword>
<dbReference type="Gene3D" id="1.10.579.10">
    <property type="entry name" value="DNA Cyclobutane Dipyrimidine Photolyase, subunit A, domain 3"/>
    <property type="match status" value="1"/>
</dbReference>
<dbReference type="GO" id="GO:0003677">
    <property type="term" value="F:DNA binding"/>
    <property type="evidence" value="ECO:0007669"/>
    <property type="project" value="TreeGrafter"/>
</dbReference>
<evidence type="ECO:0000256" key="2">
    <source>
        <dbReference type="ARBA" id="ARBA00022630"/>
    </source>
</evidence>
<evidence type="ECO:0000313" key="10">
    <source>
        <dbReference type="Proteomes" id="UP000294752"/>
    </source>
</evidence>
<keyword evidence="9" id="KW-0456">Lyase</keyword>
<dbReference type="Gene3D" id="1.25.40.80">
    <property type="match status" value="1"/>
</dbReference>
<dbReference type="PRINTS" id="PR00147">
    <property type="entry name" value="DNAPHOTLYASE"/>
</dbReference>
<comment type="caution">
    <text evidence="9">The sequence shown here is derived from an EMBL/GenBank/DDBJ whole genome shotgun (WGS) entry which is preliminary data.</text>
</comment>
<evidence type="ECO:0000313" key="9">
    <source>
        <dbReference type="EMBL" id="TDS17417.1"/>
    </source>
</evidence>
<dbReference type="GO" id="GO:0006139">
    <property type="term" value="P:nucleobase-containing compound metabolic process"/>
    <property type="evidence" value="ECO:0007669"/>
    <property type="project" value="UniProtKB-ARBA"/>
</dbReference>
<dbReference type="RefSeq" id="WP_133638537.1">
    <property type="nucleotide sequence ID" value="NZ_SNZV01000001.1"/>
</dbReference>
<dbReference type="AlphaFoldDB" id="A0A4R7D9J0"/>
<protein>
    <submittedName>
        <fullName evidence="9">Deoxyribodipyrimidine photo-lyase</fullName>
    </submittedName>
</protein>
<keyword evidence="2 5" id="KW-0285">Flavoprotein</keyword>
<dbReference type="PANTHER" id="PTHR11455">
    <property type="entry name" value="CRYPTOCHROME"/>
    <property type="match status" value="1"/>
</dbReference>
<reference evidence="9 10" key="1">
    <citation type="submission" date="2019-03" db="EMBL/GenBank/DDBJ databases">
        <title>Genomic Encyclopedia of Type Strains, Phase III (KMG-III): the genomes of soil and plant-associated and newly described type strains.</title>
        <authorList>
            <person name="Whitman W."/>
        </authorList>
    </citation>
    <scope>NUCLEOTIDE SEQUENCE [LARGE SCALE GENOMIC DNA]</scope>
    <source>
        <strain evidence="9 10">CGMCC 1.12801</strain>
    </source>
</reference>
<dbReference type="PROSITE" id="PS51645">
    <property type="entry name" value="PHR_CRY_ALPHA_BETA"/>
    <property type="match status" value="1"/>
</dbReference>
<feature type="site" description="Electron transfer via tryptophanyl radical" evidence="6">
    <location>
        <position position="340"/>
    </location>
</feature>
<comment type="similarity">
    <text evidence="7">Belongs to the DNA photolyase family.</text>
</comment>
<evidence type="ECO:0000256" key="7">
    <source>
        <dbReference type="RuleBase" id="RU004182"/>
    </source>
</evidence>
<feature type="domain" description="Photolyase/cryptochrome alpha/beta" evidence="8">
    <location>
        <begin position="4"/>
        <end position="134"/>
    </location>
</feature>
<evidence type="ECO:0000256" key="1">
    <source>
        <dbReference type="ARBA" id="ARBA00001932"/>
    </source>
</evidence>
<accession>A0A4R7D9J0</accession>
<dbReference type="Pfam" id="PF00875">
    <property type="entry name" value="DNA_photolyase"/>
    <property type="match status" value="1"/>
</dbReference>
<gene>
    <name evidence="9" type="ORF">B0I21_101282</name>
</gene>
<sequence length="434" mass="51579">MKEKVAIFWFRRDLRITDNTGLSMALRGDHPVLPIFIFDPAILDKLQNKEDKRVDYIHQVLLHMQKELQKLKSDIRVYHGEPISIFKQLLNEYEVKEVYCNHDYEPYAIQRDTAISKLLETQDVPLKTSKDQVIFEADEIKKNDGTPYTVYTPYSRKWKERLEEKDYRAKAMHYDNLLRVKNRKLPSLADLGFKKTSFTWKRPQLDAKVIDNYGEHRDYPGEDHTTRLGLALRFGTISVRQCVRFAVKHNATWLGELIWREFFMQILYHFPNVVNKCFKAPYEHIAWRNNEEEFTRWCEGRTGYPLVDAGMHELNETGFMHNRVRMVVASFLTKHLLIDWRWGEAYFAEKLLDYELSSNNGNWQWAAGCGCDAAPYFRIFNPMEQTKKFDKDLVYIKRWNPDFEALDNEPIVEHKFARERALKAYKKALDKGRN</sequence>
<dbReference type="Pfam" id="PF03441">
    <property type="entry name" value="FAD_binding_7"/>
    <property type="match status" value="1"/>
</dbReference>
<comment type="cofactor">
    <cofactor evidence="5">
        <name>FAD</name>
        <dbReference type="ChEBI" id="CHEBI:57692"/>
    </cofactor>
    <text evidence="5">Binds 1 FAD per subunit.</text>
</comment>
<dbReference type="OrthoDB" id="9772484at2"/>
<evidence type="ECO:0000256" key="3">
    <source>
        <dbReference type="ARBA" id="ARBA00022827"/>
    </source>
</evidence>
<proteinExistence type="inferred from homology"/>
<dbReference type="InterPro" id="IPR036134">
    <property type="entry name" value="Crypto/Photolyase_FAD-like_sf"/>
</dbReference>
<dbReference type="GO" id="GO:0009416">
    <property type="term" value="P:response to light stimulus"/>
    <property type="evidence" value="ECO:0007669"/>
    <property type="project" value="TreeGrafter"/>
</dbReference>
<dbReference type="SUPFAM" id="SSF52425">
    <property type="entry name" value="Cryptochrome/photolyase, N-terminal domain"/>
    <property type="match status" value="1"/>
</dbReference>
<name>A0A4R7D9J0_9SPHI</name>
<feature type="site" description="Electron transfer via tryptophanyl radical" evidence="6">
    <location>
        <position position="287"/>
    </location>
</feature>
<dbReference type="InterPro" id="IPR005101">
    <property type="entry name" value="Cryptochr/Photolyase_FAD-bd"/>
</dbReference>
<dbReference type="InterPro" id="IPR018394">
    <property type="entry name" value="DNA_photolyase_1_CS_C"/>
</dbReference>